<dbReference type="AlphaFoldDB" id="A0A6J4P7B7"/>
<accession>A0A6J4P7B7</accession>
<proteinExistence type="predicted"/>
<name>A0A6J4P7B7_9ACTN</name>
<dbReference type="EMBL" id="CADCUP010000162">
    <property type="protein sequence ID" value="CAA9404693.1"/>
    <property type="molecule type" value="Genomic_DNA"/>
</dbReference>
<evidence type="ECO:0000313" key="2">
    <source>
        <dbReference type="EMBL" id="CAA9404693.1"/>
    </source>
</evidence>
<evidence type="ECO:0000256" key="1">
    <source>
        <dbReference type="SAM" id="MobiDB-lite"/>
    </source>
</evidence>
<feature type="region of interest" description="Disordered" evidence="1">
    <location>
        <begin position="1"/>
        <end position="22"/>
    </location>
</feature>
<organism evidence="2">
    <name type="scientific">uncultured Nocardioides sp</name>
    <dbReference type="NCBI Taxonomy" id="198441"/>
    <lineage>
        <taxon>Bacteria</taxon>
        <taxon>Bacillati</taxon>
        <taxon>Actinomycetota</taxon>
        <taxon>Actinomycetes</taxon>
        <taxon>Propionibacteriales</taxon>
        <taxon>Nocardioidaceae</taxon>
        <taxon>Nocardioides</taxon>
        <taxon>environmental samples</taxon>
    </lineage>
</organism>
<protein>
    <submittedName>
        <fullName evidence="2">Uncharacterized protein</fullName>
    </submittedName>
</protein>
<feature type="compositionally biased region" description="Gly residues" evidence="1">
    <location>
        <begin position="9"/>
        <end position="22"/>
    </location>
</feature>
<feature type="non-terminal residue" evidence="2">
    <location>
        <position position="22"/>
    </location>
</feature>
<reference evidence="2" key="1">
    <citation type="submission" date="2020-02" db="EMBL/GenBank/DDBJ databases">
        <authorList>
            <person name="Meier V. D."/>
        </authorList>
    </citation>
    <scope>NUCLEOTIDE SEQUENCE</scope>
    <source>
        <strain evidence="2">AVDCRST_MAG06</strain>
    </source>
</reference>
<sequence length="22" mass="1926">PAPRPAGGAHAGGPGALRGGAM</sequence>
<gene>
    <name evidence="2" type="ORF">AVDCRST_MAG06-2442</name>
</gene>
<feature type="non-terminal residue" evidence="2">
    <location>
        <position position="1"/>
    </location>
</feature>